<dbReference type="Gene3D" id="3.90.1720.10">
    <property type="entry name" value="endopeptidase domain like (from Nostoc punctiforme)"/>
    <property type="match status" value="1"/>
</dbReference>
<evidence type="ECO:0000256" key="1">
    <source>
        <dbReference type="ARBA" id="ARBA00007074"/>
    </source>
</evidence>
<evidence type="ECO:0000256" key="3">
    <source>
        <dbReference type="ARBA" id="ARBA00022801"/>
    </source>
</evidence>
<dbReference type="GO" id="GO:0006508">
    <property type="term" value="P:proteolysis"/>
    <property type="evidence" value="ECO:0007669"/>
    <property type="project" value="UniProtKB-KW"/>
</dbReference>
<dbReference type="AlphaFoldDB" id="A0A4V0WPG8"/>
<evidence type="ECO:0000313" key="10">
    <source>
        <dbReference type="Proteomes" id="UP000290567"/>
    </source>
</evidence>
<evidence type="ECO:0000256" key="5">
    <source>
        <dbReference type="SAM" id="Coils"/>
    </source>
</evidence>
<evidence type="ECO:0000256" key="4">
    <source>
        <dbReference type="ARBA" id="ARBA00022807"/>
    </source>
</evidence>
<feature type="domain" description="NlpC/P60" evidence="8">
    <location>
        <begin position="246"/>
        <end position="362"/>
    </location>
</feature>
<dbReference type="Proteomes" id="UP000290567">
    <property type="component" value="Unassembled WGS sequence"/>
</dbReference>
<feature type="region of interest" description="Disordered" evidence="6">
    <location>
        <begin position="155"/>
        <end position="178"/>
    </location>
</feature>
<proteinExistence type="inferred from homology"/>
<keyword evidence="4" id="KW-0788">Thiol protease</keyword>
<evidence type="ECO:0000256" key="7">
    <source>
        <dbReference type="SAM" id="SignalP"/>
    </source>
</evidence>
<dbReference type="PANTHER" id="PTHR47053:SF1">
    <property type="entry name" value="MUREIN DD-ENDOPEPTIDASE MEPH-RELATED"/>
    <property type="match status" value="1"/>
</dbReference>
<dbReference type="GO" id="GO:0008234">
    <property type="term" value="F:cysteine-type peptidase activity"/>
    <property type="evidence" value="ECO:0007669"/>
    <property type="project" value="UniProtKB-KW"/>
</dbReference>
<gene>
    <name evidence="9" type="ORF">NRIC_17000</name>
</gene>
<dbReference type="PROSITE" id="PS51935">
    <property type="entry name" value="NLPC_P60"/>
    <property type="match status" value="1"/>
</dbReference>
<reference evidence="10" key="1">
    <citation type="submission" date="2019-02" db="EMBL/GenBank/DDBJ databases">
        <title>Draft genome sequence of Enterococcus sp. Gos25-1.</title>
        <authorList>
            <person name="Tanaka N."/>
            <person name="Shiwa Y."/>
            <person name="Fujita N."/>
        </authorList>
    </citation>
    <scope>NUCLEOTIDE SEQUENCE [LARGE SCALE GENOMIC DNA]</scope>
    <source>
        <strain evidence="10">Gos25-1</strain>
    </source>
</reference>
<sequence length="362" mass="41142">MHYQKRKCFCKVMLVIGFVSLLFCAATEPVYADPKEEQQTAVDELKGRIMKLNNDISTAVVRQKELESEVEKVNQEMEGKQKTVREATKKKEKLEKEIGTRARAIQVNESRDGVWFLKLGELSKALLTLQSLQEIQMADEKRAKEYQQLVDQLGQQEGQAKEKQQEMESKQEELRETTTNLEVKKHELQGELSENQELLKTIKEQEQEQEETLKEEREGVVEQVTAGFFSNVRLPEEDSQGSELPSGTAKEVILEAEQFIGVPYVWGGTTPSGFDCSGLMQYVFARHGISLPRVSQAQQQFAKTIPLSQLRPGDLVFWGDPAHHVGLYIGEGFYIHAPQPGENVKITHESYHPFQSAGRVIF</sequence>
<dbReference type="PANTHER" id="PTHR47053">
    <property type="entry name" value="MUREIN DD-ENDOPEPTIDASE MEPH-RELATED"/>
    <property type="match status" value="1"/>
</dbReference>
<dbReference type="SUPFAM" id="SSF54001">
    <property type="entry name" value="Cysteine proteinases"/>
    <property type="match status" value="1"/>
</dbReference>
<dbReference type="InterPro" id="IPR051202">
    <property type="entry name" value="Peptidase_C40"/>
</dbReference>
<feature type="signal peptide" evidence="7">
    <location>
        <begin position="1"/>
        <end position="32"/>
    </location>
</feature>
<evidence type="ECO:0000313" key="9">
    <source>
        <dbReference type="EMBL" id="GCF93809.1"/>
    </source>
</evidence>
<accession>A0A4V0WPG8</accession>
<comment type="caution">
    <text evidence="9">The sequence shown here is derived from an EMBL/GenBank/DDBJ whole genome shotgun (WGS) entry which is preliminary data.</text>
</comment>
<keyword evidence="2" id="KW-0645">Protease</keyword>
<organism evidence="9 10">
    <name type="scientific">Enterococcus florum</name>
    <dbReference type="NCBI Taxonomy" id="2480627"/>
    <lineage>
        <taxon>Bacteria</taxon>
        <taxon>Bacillati</taxon>
        <taxon>Bacillota</taxon>
        <taxon>Bacilli</taxon>
        <taxon>Lactobacillales</taxon>
        <taxon>Enterococcaceae</taxon>
        <taxon>Enterococcus</taxon>
    </lineage>
</organism>
<dbReference type="InterPro" id="IPR038765">
    <property type="entry name" value="Papain-like_cys_pep_sf"/>
</dbReference>
<keyword evidence="7" id="KW-0732">Signal</keyword>
<keyword evidence="3" id="KW-0378">Hydrolase</keyword>
<comment type="similarity">
    <text evidence="1">Belongs to the peptidase C40 family.</text>
</comment>
<dbReference type="OrthoDB" id="1654978at2"/>
<name>A0A4V0WPG8_9ENTE</name>
<keyword evidence="10" id="KW-1185">Reference proteome</keyword>
<dbReference type="InterPro" id="IPR000064">
    <property type="entry name" value="NLP_P60_dom"/>
</dbReference>
<evidence type="ECO:0000259" key="8">
    <source>
        <dbReference type="PROSITE" id="PS51935"/>
    </source>
</evidence>
<dbReference type="Pfam" id="PF00877">
    <property type="entry name" value="NLPC_P60"/>
    <property type="match status" value="1"/>
</dbReference>
<dbReference type="RefSeq" id="WP_146622254.1">
    <property type="nucleotide sequence ID" value="NZ_BJCC01000013.1"/>
</dbReference>
<feature type="chain" id="PRO_5020561714" description="NlpC/P60 domain-containing protein" evidence="7">
    <location>
        <begin position="33"/>
        <end position="362"/>
    </location>
</feature>
<feature type="compositionally biased region" description="Basic and acidic residues" evidence="6">
    <location>
        <begin position="159"/>
        <end position="178"/>
    </location>
</feature>
<keyword evidence="5" id="KW-0175">Coiled coil</keyword>
<protein>
    <recommendedName>
        <fullName evidence="8">NlpC/P60 domain-containing protein</fullName>
    </recommendedName>
</protein>
<dbReference type="Gene3D" id="6.10.250.3150">
    <property type="match status" value="1"/>
</dbReference>
<dbReference type="EMBL" id="BJCC01000013">
    <property type="protein sequence ID" value="GCF93809.1"/>
    <property type="molecule type" value="Genomic_DNA"/>
</dbReference>
<evidence type="ECO:0000256" key="2">
    <source>
        <dbReference type="ARBA" id="ARBA00022670"/>
    </source>
</evidence>
<evidence type="ECO:0000256" key="6">
    <source>
        <dbReference type="SAM" id="MobiDB-lite"/>
    </source>
</evidence>
<feature type="coiled-coil region" evidence="5">
    <location>
        <begin position="35"/>
        <end position="97"/>
    </location>
</feature>